<evidence type="ECO:0000256" key="1">
    <source>
        <dbReference type="SAM" id="MobiDB-lite"/>
    </source>
</evidence>
<keyword evidence="4" id="KW-1185">Reference proteome</keyword>
<dbReference type="Proteomes" id="UP001515480">
    <property type="component" value="Unassembled WGS sequence"/>
</dbReference>
<evidence type="ECO:0000259" key="2">
    <source>
        <dbReference type="Pfam" id="PF05699"/>
    </source>
</evidence>
<dbReference type="EMBL" id="JBGBPQ010000007">
    <property type="protein sequence ID" value="KAL1522243.1"/>
    <property type="molecule type" value="Genomic_DNA"/>
</dbReference>
<comment type="caution">
    <text evidence="3">The sequence shown here is derived from an EMBL/GenBank/DDBJ whole genome shotgun (WGS) entry which is preliminary data.</text>
</comment>
<feature type="domain" description="HAT C-terminal dimerisation" evidence="2">
    <location>
        <begin position="138"/>
        <end position="196"/>
    </location>
</feature>
<evidence type="ECO:0000313" key="4">
    <source>
        <dbReference type="Proteomes" id="UP001515480"/>
    </source>
</evidence>
<feature type="region of interest" description="Disordered" evidence="1">
    <location>
        <begin position="233"/>
        <end position="256"/>
    </location>
</feature>
<dbReference type="Pfam" id="PF05699">
    <property type="entry name" value="Dimer_Tnp_hAT"/>
    <property type="match status" value="1"/>
</dbReference>
<dbReference type="SUPFAM" id="SSF53098">
    <property type="entry name" value="Ribonuclease H-like"/>
    <property type="match status" value="1"/>
</dbReference>
<feature type="compositionally biased region" description="Acidic residues" evidence="1">
    <location>
        <begin position="245"/>
        <end position="256"/>
    </location>
</feature>
<name>A0AB34JKN2_PRYPA</name>
<sequence length="282" mass="32144">MLKNATKSAVFLLRLVDGHSPVLGKFYYSCALVDKHLRVLQEGGQVPYIAQLRSIFAKRWKRWHRPVHTLAYALDPCYQGHDLTRTEKKDCLEVIKKLSPANWAATKLEFDRWRGSSSASLFPEEVWKAADSNHGYLWWESFGDDFEHLQPLATKLLSKAISASACEFNWSDVGQVVTKKTQRLKDDTIEKIVNVRAMHKLEKAVKAKVPRKNLPKLDDVLDEFVNEVMEKIGTSGDDVGNAEGNMDESSDDDEQYELLNEDTEEEDCQMDVNSGLLQSFTF</sequence>
<protein>
    <recommendedName>
        <fullName evidence="2">HAT C-terminal dimerisation domain-containing protein</fullName>
    </recommendedName>
</protein>
<dbReference type="AlphaFoldDB" id="A0AB34JKN2"/>
<dbReference type="GO" id="GO:0046983">
    <property type="term" value="F:protein dimerization activity"/>
    <property type="evidence" value="ECO:0007669"/>
    <property type="project" value="InterPro"/>
</dbReference>
<reference evidence="3 4" key="1">
    <citation type="journal article" date="2024" name="Science">
        <title>Giant polyketide synthase enzymes in the biosynthesis of giant marine polyether toxins.</title>
        <authorList>
            <person name="Fallon T.R."/>
            <person name="Shende V.V."/>
            <person name="Wierzbicki I.H."/>
            <person name="Pendleton A.L."/>
            <person name="Watervoot N.F."/>
            <person name="Auber R.P."/>
            <person name="Gonzalez D.J."/>
            <person name="Wisecaver J.H."/>
            <person name="Moore B.S."/>
        </authorList>
    </citation>
    <scope>NUCLEOTIDE SEQUENCE [LARGE SCALE GENOMIC DNA]</scope>
    <source>
        <strain evidence="3 4">12B1</strain>
    </source>
</reference>
<dbReference type="InterPro" id="IPR012337">
    <property type="entry name" value="RNaseH-like_sf"/>
</dbReference>
<organism evidence="3 4">
    <name type="scientific">Prymnesium parvum</name>
    <name type="common">Toxic golden alga</name>
    <dbReference type="NCBI Taxonomy" id="97485"/>
    <lineage>
        <taxon>Eukaryota</taxon>
        <taxon>Haptista</taxon>
        <taxon>Haptophyta</taxon>
        <taxon>Prymnesiophyceae</taxon>
        <taxon>Prymnesiales</taxon>
        <taxon>Prymnesiaceae</taxon>
        <taxon>Prymnesium</taxon>
    </lineage>
</organism>
<evidence type="ECO:0000313" key="3">
    <source>
        <dbReference type="EMBL" id="KAL1522243.1"/>
    </source>
</evidence>
<dbReference type="InterPro" id="IPR008906">
    <property type="entry name" value="HATC_C_dom"/>
</dbReference>
<proteinExistence type="predicted"/>
<accession>A0AB34JKN2</accession>
<gene>
    <name evidence="3" type="ORF">AB1Y20_021879</name>
</gene>